<keyword evidence="2" id="KW-1185">Reference proteome</keyword>
<name>A0ABU1IV33_9BACL</name>
<evidence type="ECO:0000313" key="1">
    <source>
        <dbReference type="EMBL" id="MDR6243134.1"/>
    </source>
</evidence>
<dbReference type="EMBL" id="JAVDQH010000003">
    <property type="protein sequence ID" value="MDR6243134.1"/>
    <property type="molecule type" value="Genomic_DNA"/>
</dbReference>
<comment type="caution">
    <text evidence="1">The sequence shown here is derived from an EMBL/GenBank/DDBJ whole genome shotgun (WGS) entry which is preliminary data.</text>
</comment>
<reference evidence="1 2" key="1">
    <citation type="submission" date="2023-07" db="EMBL/GenBank/DDBJ databases">
        <title>Genomic Encyclopedia of Type Strains, Phase IV (KMG-IV): sequencing the most valuable type-strain genomes for metagenomic binning, comparative biology and taxonomic classification.</title>
        <authorList>
            <person name="Goeker M."/>
        </authorList>
    </citation>
    <scope>NUCLEOTIDE SEQUENCE [LARGE SCALE GENOMIC DNA]</scope>
    <source>
        <strain evidence="1 2">DSM 22170</strain>
    </source>
</reference>
<protein>
    <submittedName>
        <fullName evidence="1">Uncharacterized protein</fullName>
    </submittedName>
</protein>
<organism evidence="1 2">
    <name type="scientific">Paenibacillus hunanensis</name>
    <dbReference type="NCBI Taxonomy" id="539262"/>
    <lineage>
        <taxon>Bacteria</taxon>
        <taxon>Bacillati</taxon>
        <taxon>Bacillota</taxon>
        <taxon>Bacilli</taxon>
        <taxon>Bacillales</taxon>
        <taxon>Paenibacillaceae</taxon>
        <taxon>Paenibacillus</taxon>
    </lineage>
</organism>
<evidence type="ECO:0000313" key="2">
    <source>
        <dbReference type="Proteomes" id="UP001185028"/>
    </source>
</evidence>
<dbReference type="RefSeq" id="WP_188775384.1">
    <property type="nucleotide sequence ID" value="NZ_BMMB01000004.1"/>
</dbReference>
<accession>A0ABU1IV33</accession>
<gene>
    <name evidence="1" type="ORF">JOC58_001019</name>
</gene>
<dbReference type="Proteomes" id="UP001185028">
    <property type="component" value="Unassembled WGS sequence"/>
</dbReference>
<proteinExistence type="predicted"/>
<sequence>MTVLPKVDDQGYFVEDIEVLGVQKGVTNHFTTSVDPAIRGYIVGYPIPEGLFKPRLNVEQLTKEYGSNDATKWYDGSDPDKAMPYWVEGLTPEEIKEITKEQPLSDLEKFKQQIAEQQAAMWDFILPLGGV</sequence>